<evidence type="ECO:0000256" key="1">
    <source>
        <dbReference type="PROSITE-ProRule" id="PRU00023"/>
    </source>
</evidence>
<dbReference type="Gene3D" id="1.25.40.20">
    <property type="entry name" value="Ankyrin repeat-containing domain"/>
    <property type="match status" value="1"/>
</dbReference>
<feature type="non-terminal residue" evidence="2">
    <location>
        <position position="1"/>
    </location>
</feature>
<accession>A0A699Z1F4</accession>
<proteinExistence type="predicted"/>
<name>A0A699Z1F4_HAELA</name>
<keyword evidence="1" id="KW-0040">ANK repeat</keyword>
<protein>
    <recommendedName>
        <fullName evidence="4">ANK_REP_REGION domain-containing protein</fullName>
    </recommendedName>
</protein>
<gene>
    <name evidence="2" type="ORF">HaLaN_08563</name>
</gene>
<dbReference type="PROSITE" id="PS50297">
    <property type="entry name" value="ANK_REP_REGION"/>
    <property type="match status" value="1"/>
</dbReference>
<reference evidence="2 3" key="1">
    <citation type="submission" date="2020-02" db="EMBL/GenBank/DDBJ databases">
        <title>Draft genome sequence of Haematococcus lacustris strain NIES-144.</title>
        <authorList>
            <person name="Morimoto D."/>
            <person name="Nakagawa S."/>
            <person name="Yoshida T."/>
            <person name="Sawayama S."/>
        </authorList>
    </citation>
    <scope>NUCLEOTIDE SEQUENCE [LARGE SCALE GENOMIC DNA]</scope>
    <source>
        <strain evidence="2 3">NIES-144</strain>
    </source>
</reference>
<comment type="caution">
    <text evidence="2">The sequence shown here is derived from an EMBL/GenBank/DDBJ whole genome shotgun (WGS) entry which is preliminary data.</text>
</comment>
<dbReference type="SUPFAM" id="SSF48403">
    <property type="entry name" value="Ankyrin repeat"/>
    <property type="match status" value="1"/>
</dbReference>
<evidence type="ECO:0000313" key="3">
    <source>
        <dbReference type="Proteomes" id="UP000485058"/>
    </source>
</evidence>
<evidence type="ECO:0000313" key="2">
    <source>
        <dbReference type="EMBL" id="GFH12809.1"/>
    </source>
</evidence>
<dbReference type="InterPro" id="IPR002110">
    <property type="entry name" value="Ankyrin_rpt"/>
</dbReference>
<dbReference type="Pfam" id="PF00023">
    <property type="entry name" value="Ank"/>
    <property type="match status" value="1"/>
</dbReference>
<organism evidence="2 3">
    <name type="scientific">Haematococcus lacustris</name>
    <name type="common">Green alga</name>
    <name type="synonym">Haematococcus pluvialis</name>
    <dbReference type="NCBI Taxonomy" id="44745"/>
    <lineage>
        <taxon>Eukaryota</taxon>
        <taxon>Viridiplantae</taxon>
        <taxon>Chlorophyta</taxon>
        <taxon>core chlorophytes</taxon>
        <taxon>Chlorophyceae</taxon>
        <taxon>CS clade</taxon>
        <taxon>Chlamydomonadales</taxon>
        <taxon>Haematococcaceae</taxon>
        <taxon>Haematococcus</taxon>
    </lineage>
</organism>
<dbReference type="InterPro" id="IPR036770">
    <property type="entry name" value="Ankyrin_rpt-contain_sf"/>
</dbReference>
<dbReference type="AlphaFoldDB" id="A0A699Z1F4"/>
<feature type="repeat" description="ANK" evidence="1">
    <location>
        <begin position="17"/>
        <end position="53"/>
    </location>
</feature>
<evidence type="ECO:0008006" key="4">
    <source>
        <dbReference type="Google" id="ProtNLM"/>
    </source>
</evidence>
<dbReference type="Proteomes" id="UP000485058">
    <property type="component" value="Unassembled WGS sequence"/>
</dbReference>
<keyword evidence="3" id="KW-1185">Reference proteome</keyword>
<dbReference type="PROSITE" id="PS50088">
    <property type="entry name" value="ANK_REPEAT"/>
    <property type="match status" value="1"/>
</dbReference>
<dbReference type="EMBL" id="BLLF01000542">
    <property type="protein sequence ID" value="GFH12809.1"/>
    <property type="molecule type" value="Genomic_DNA"/>
</dbReference>
<sequence length="134" mass="15236">VHHLLNLGAEVNQRDPKGLTALHRAAHLAHLDGYLEIYELLLSRGADPAILSEDFDPYLDPGCKPALLMAVPELRPQLQALDKKYASVPKAREPHPFIGDWWTLYDYGLDTVKTWAKDYVHPFPEERKRKGSQV</sequence>